<dbReference type="Proteomes" id="UP000885771">
    <property type="component" value="Unassembled WGS sequence"/>
</dbReference>
<evidence type="ECO:0000259" key="2">
    <source>
        <dbReference type="Pfam" id="PF09851"/>
    </source>
</evidence>
<protein>
    <recommendedName>
        <fullName evidence="2">SHOCT domain-containing protein</fullName>
    </recommendedName>
</protein>
<proteinExistence type="predicted"/>
<gene>
    <name evidence="3" type="ORF">ENJ15_05010</name>
</gene>
<dbReference type="EMBL" id="DRLI01000191">
    <property type="protein sequence ID" value="HHM02352.1"/>
    <property type="molecule type" value="Genomic_DNA"/>
</dbReference>
<name>A0A7V5RPJ2_CALAY</name>
<dbReference type="AlphaFoldDB" id="A0A7V5RPJ2"/>
<keyword evidence="1" id="KW-0472">Membrane</keyword>
<feature type="non-terminal residue" evidence="3">
    <location>
        <position position="86"/>
    </location>
</feature>
<accession>A0A7V5RPJ2</accession>
<keyword evidence="1" id="KW-0812">Transmembrane</keyword>
<reference evidence="3" key="1">
    <citation type="journal article" date="2020" name="mSystems">
        <title>Genome- and Community-Level Interaction Insights into Carbon Utilization and Element Cycling Functions of Hydrothermarchaeota in Hydrothermal Sediment.</title>
        <authorList>
            <person name="Zhou Z."/>
            <person name="Liu Y."/>
            <person name="Xu W."/>
            <person name="Pan J."/>
            <person name="Luo Z.H."/>
            <person name="Li M."/>
        </authorList>
    </citation>
    <scope>NUCLEOTIDE SEQUENCE [LARGE SCALE GENOMIC DNA]</scope>
    <source>
        <strain evidence="3">HyVt-460</strain>
    </source>
</reference>
<evidence type="ECO:0000256" key="1">
    <source>
        <dbReference type="SAM" id="Phobius"/>
    </source>
</evidence>
<dbReference type="InterPro" id="IPR018649">
    <property type="entry name" value="SHOCT"/>
</dbReference>
<evidence type="ECO:0000313" key="3">
    <source>
        <dbReference type="EMBL" id="HHM02352.1"/>
    </source>
</evidence>
<sequence length="86" mass="9717">MEYFGHMGFGGIMWIVIVGLVFYLGFVLMRTGGDVRGSDSALEILKKRYAAGEISEEDFKRMKNELLGAEPSRNKECARGLNINRR</sequence>
<comment type="caution">
    <text evidence="3">The sequence shown here is derived from an EMBL/GenBank/DDBJ whole genome shotgun (WGS) entry which is preliminary data.</text>
</comment>
<feature type="transmembrane region" description="Helical" evidence="1">
    <location>
        <begin position="6"/>
        <end position="28"/>
    </location>
</feature>
<dbReference type="Pfam" id="PF09851">
    <property type="entry name" value="SHOCT"/>
    <property type="match status" value="1"/>
</dbReference>
<keyword evidence="1" id="KW-1133">Transmembrane helix</keyword>
<organism evidence="3">
    <name type="scientific">Caldithrix abyssi</name>
    <dbReference type="NCBI Taxonomy" id="187145"/>
    <lineage>
        <taxon>Bacteria</taxon>
        <taxon>Pseudomonadati</taxon>
        <taxon>Calditrichota</taxon>
        <taxon>Calditrichia</taxon>
        <taxon>Calditrichales</taxon>
        <taxon>Calditrichaceae</taxon>
        <taxon>Caldithrix</taxon>
    </lineage>
</organism>
<feature type="domain" description="SHOCT" evidence="2">
    <location>
        <begin position="40"/>
        <end position="67"/>
    </location>
</feature>